<evidence type="ECO:0000313" key="4">
    <source>
        <dbReference type="Proteomes" id="UP000694044"/>
    </source>
</evidence>
<dbReference type="AlphaFoldDB" id="A0A8T1VGZ8"/>
<dbReference type="Proteomes" id="UP000694044">
    <property type="component" value="Unassembled WGS sequence"/>
</dbReference>
<keyword evidence="4" id="KW-1185">Reference proteome</keyword>
<dbReference type="Pfam" id="PF00775">
    <property type="entry name" value="Dioxygenase_C"/>
    <property type="match status" value="1"/>
</dbReference>
<accession>A0A8T1VGZ8</accession>
<evidence type="ECO:0000259" key="2">
    <source>
        <dbReference type="Pfam" id="PF00775"/>
    </source>
</evidence>
<gene>
    <name evidence="3" type="ORF">PHYPSEUDO_007177</name>
</gene>
<dbReference type="GO" id="GO:0003824">
    <property type="term" value="F:catalytic activity"/>
    <property type="evidence" value="ECO:0007669"/>
    <property type="project" value="InterPro"/>
</dbReference>
<dbReference type="PANTHER" id="PTHR34315:SF1">
    <property type="entry name" value="INTRADIOL RING-CLEAVAGE DIOXYGENASES DOMAIN-CONTAINING PROTEIN-RELATED"/>
    <property type="match status" value="1"/>
</dbReference>
<feature type="domain" description="Intradiol ring-cleavage dioxygenases" evidence="2">
    <location>
        <begin position="124"/>
        <end position="225"/>
    </location>
</feature>
<comment type="caution">
    <text evidence="3">The sequence shown here is derived from an EMBL/GenBank/DDBJ whole genome shotgun (WGS) entry which is preliminary data.</text>
</comment>
<keyword evidence="1" id="KW-0732">Signal</keyword>
<dbReference type="PROSITE" id="PS51257">
    <property type="entry name" value="PROKAR_LIPOPROTEIN"/>
    <property type="match status" value="1"/>
</dbReference>
<reference evidence="3" key="1">
    <citation type="submission" date="2021-02" db="EMBL/GenBank/DDBJ databases">
        <authorList>
            <person name="Palmer J.M."/>
        </authorList>
    </citation>
    <scope>NUCLEOTIDE SEQUENCE</scope>
    <source>
        <strain evidence="3">SCRP734</strain>
    </source>
</reference>
<protein>
    <recommendedName>
        <fullName evidence="2">Intradiol ring-cleavage dioxygenases domain-containing protein</fullName>
    </recommendedName>
</protein>
<feature type="chain" id="PRO_5035907335" description="Intradiol ring-cleavage dioxygenases domain-containing protein" evidence="1">
    <location>
        <begin position="25"/>
        <end position="373"/>
    </location>
</feature>
<dbReference type="CDD" id="cd03457">
    <property type="entry name" value="intradiol_dioxygenase_like"/>
    <property type="match status" value="1"/>
</dbReference>
<dbReference type="OrthoDB" id="121380at2759"/>
<dbReference type="PANTHER" id="PTHR34315">
    <property type="match status" value="1"/>
</dbReference>
<proteinExistence type="predicted"/>
<dbReference type="EMBL" id="JAGDFM010000291">
    <property type="protein sequence ID" value="KAG7380475.1"/>
    <property type="molecule type" value="Genomic_DNA"/>
</dbReference>
<name>A0A8T1VGZ8_9STRA</name>
<evidence type="ECO:0000256" key="1">
    <source>
        <dbReference type="SAM" id="SignalP"/>
    </source>
</evidence>
<dbReference type="GO" id="GO:0008199">
    <property type="term" value="F:ferric iron binding"/>
    <property type="evidence" value="ECO:0007669"/>
    <property type="project" value="InterPro"/>
</dbReference>
<sequence length="373" mass="39417">MVKVLTFLALTAIAACASSNSANAHQEPTRRALSSDERKLFALNAQASLAECTQSASSRRLQERAVARRAEVVAKLRQDRRLGVTATLEASHKSSLVGVTATTSASVLFGSTAPCVAEPEVTEGPYYVKGEYVRTDMREQQTGVTMYVDVQVIDVNTCDPVKDLHIDLWHANATGVYSGVVASTNGNSADKTNLDNTFLRGVTPTDDDGVAQTISVFPGYYSGRTTHVHFVGNYGGSVLSNNTYAGGSVAHVGQFFFDQDLITSVAKVSPYSTNKQSSTLNSADKIFQEASANGYDPIFQYSLVGDSVSDGVFVWISVAVDMTAERDVKAVSTLTGSATTATTGDTSAASKAAKFGAFAVLLAAFSPIVLAIL</sequence>
<feature type="signal peptide" evidence="1">
    <location>
        <begin position="1"/>
        <end position="24"/>
    </location>
</feature>
<dbReference type="InterPro" id="IPR000627">
    <property type="entry name" value="Intradiol_dOase_C"/>
</dbReference>
<evidence type="ECO:0000313" key="3">
    <source>
        <dbReference type="EMBL" id="KAG7380475.1"/>
    </source>
</evidence>
<organism evidence="3 4">
    <name type="scientific">Phytophthora pseudosyringae</name>
    <dbReference type="NCBI Taxonomy" id="221518"/>
    <lineage>
        <taxon>Eukaryota</taxon>
        <taxon>Sar</taxon>
        <taxon>Stramenopiles</taxon>
        <taxon>Oomycota</taxon>
        <taxon>Peronosporomycetes</taxon>
        <taxon>Peronosporales</taxon>
        <taxon>Peronosporaceae</taxon>
        <taxon>Phytophthora</taxon>
    </lineage>
</organism>